<dbReference type="OrthoDB" id="622550at2"/>
<evidence type="ECO:0000313" key="2">
    <source>
        <dbReference type="Proteomes" id="UP000294739"/>
    </source>
</evidence>
<organism evidence="1 2">
    <name type="scientific">Jiangella asiatica</name>
    <dbReference type="NCBI Taxonomy" id="2530372"/>
    <lineage>
        <taxon>Bacteria</taxon>
        <taxon>Bacillati</taxon>
        <taxon>Actinomycetota</taxon>
        <taxon>Actinomycetes</taxon>
        <taxon>Jiangellales</taxon>
        <taxon>Jiangellaceae</taxon>
        <taxon>Jiangella</taxon>
    </lineage>
</organism>
<proteinExistence type="predicted"/>
<dbReference type="InParanoid" id="A0A4R5CP55"/>
<evidence type="ECO:0008006" key="3">
    <source>
        <dbReference type="Google" id="ProtNLM"/>
    </source>
</evidence>
<comment type="caution">
    <text evidence="1">The sequence shown here is derived from an EMBL/GenBank/DDBJ whole genome shotgun (WGS) entry which is preliminary data.</text>
</comment>
<accession>A0A4R5CP55</accession>
<dbReference type="RefSeq" id="WP_131898594.1">
    <property type="nucleotide sequence ID" value="NZ_SMKZ01000037.1"/>
</dbReference>
<reference evidence="1 2" key="1">
    <citation type="submission" date="2019-03" db="EMBL/GenBank/DDBJ databases">
        <title>Draft genome sequences of novel Actinobacteria.</title>
        <authorList>
            <person name="Sahin N."/>
            <person name="Ay H."/>
            <person name="Saygin H."/>
        </authorList>
    </citation>
    <scope>NUCLEOTIDE SEQUENCE [LARGE SCALE GENOMIC DNA]</scope>
    <source>
        <strain evidence="1 2">5K138</strain>
    </source>
</reference>
<keyword evidence="2" id="KW-1185">Reference proteome</keyword>
<dbReference type="EMBL" id="SMKZ01000037">
    <property type="protein sequence ID" value="TDE02222.1"/>
    <property type="molecule type" value="Genomic_DNA"/>
</dbReference>
<dbReference type="Proteomes" id="UP000294739">
    <property type="component" value="Unassembled WGS sequence"/>
</dbReference>
<name>A0A4R5CP55_9ACTN</name>
<protein>
    <recommendedName>
        <fullName evidence="3">Alkaline ceramidase</fullName>
    </recommendedName>
</protein>
<dbReference type="FunCoup" id="A0A4R5CP55">
    <property type="interactions" value="86"/>
</dbReference>
<dbReference type="AlphaFoldDB" id="A0A4R5CP55"/>
<gene>
    <name evidence="1" type="ORF">E1269_22135</name>
</gene>
<evidence type="ECO:0000313" key="1">
    <source>
        <dbReference type="EMBL" id="TDE02222.1"/>
    </source>
</evidence>
<sequence length="427" mass="43486">MRAGHGTALLSVPDGTPMGGYAARTEPSSGALAPLQVDCVSIAAGADRFLLVVAELVGVNADLAAEVRSRVAAALDGVPADVWVCATHTHSGPDIGSRPGGGTTPAAWLSAVADAAVEAARQATATETECAAGHHEGVLDGVGARRSVATGERRVPVDVLRFGAERLAGVLAVLPVHPTVLPAESSVVSGDLTAWIRDALRTRLGNGDEDLAGAEPPWVVVATGAAGDISTRWTRTGQTQAEGRRLAELAAQQLAALLAAGPGRPWTADDGIAAARRSLTLSARRDDRVRLDRLRDAFAEHLATTAPGDPAGRAAITALQGVEAAAARADDTADVTVELATVRLGALTLRGIGGEPFLSLRDAVTPPDVDGPSVLLGYANGYAGYLPAADDFKTPAYEVLISPFCPDAAAHVAGALHGLAHRPTHGG</sequence>